<sequence length="236" mass="26629">MKVWKESQLTQLSGAQEIKSAYEMSLNLVKNMGFNFCAFSITSPTTGTHHHKINLNNYPREWNTKYENEHYDAVDPILAHCHDSEVPILWQEECYSKTPRLWQAKKNQGLNYGWSQSVHDRNGLCSMLSVARTHCPITAYELYKNLGYAIFISRHLHGLVAKDLHVSSLKPATVHLSCREIEVLKYSADGKTACEIAIILRLSESTVNFHIKGAIRKFGVNNKIAAVISAARSGVI</sequence>
<dbReference type="InterPro" id="IPR000792">
    <property type="entry name" value="Tscrpt_reg_LuxR_C"/>
</dbReference>
<evidence type="ECO:0000313" key="5">
    <source>
        <dbReference type="EMBL" id="ATE75660.1"/>
    </source>
</evidence>
<dbReference type="Proteomes" id="UP000218385">
    <property type="component" value="Chromosome"/>
</dbReference>
<evidence type="ECO:0000256" key="2">
    <source>
        <dbReference type="ARBA" id="ARBA00023125"/>
    </source>
</evidence>
<reference evidence="5 6" key="1">
    <citation type="submission" date="2017-09" db="EMBL/GenBank/DDBJ databases">
        <title>Complete Genome sequence of Lysobacter capsici KNU-15.</title>
        <authorList>
            <person name="Kim M.-C."/>
            <person name="Yi H."/>
            <person name="Lee D.-W."/>
            <person name="Shin J.-H."/>
        </authorList>
    </citation>
    <scope>NUCLEOTIDE SEQUENCE [LARGE SCALE GENOMIC DNA]</scope>
    <source>
        <strain evidence="5 6">KNU-15</strain>
    </source>
</reference>
<dbReference type="Pfam" id="PF00196">
    <property type="entry name" value="GerE"/>
    <property type="match status" value="1"/>
</dbReference>
<dbReference type="SUPFAM" id="SSF46894">
    <property type="entry name" value="C-terminal effector domain of the bipartite response regulators"/>
    <property type="match status" value="1"/>
</dbReference>
<evidence type="ECO:0000313" key="6">
    <source>
        <dbReference type="Proteomes" id="UP000218385"/>
    </source>
</evidence>
<gene>
    <name evidence="5" type="ORF">CNN82_04240</name>
</gene>
<dbReference type="Gene3D" id="1.10.10.10">
    <property type="entry name" value="Winged helix-like DNA-binding domain superfamily/Winged helix DNA-binding domain"/>
    <property type="match status" value="1"/>
</dbReference>
<dbReference type="Gene3D" id="3.30.450.80">
    <property type="entry name" value="Transcription factor LuxR-like, autoinducer-binding domain"/>
    <property type="match status" value="1"/>
</dbReference>
<evidence type="ECO:0000256" key="3">
    <source>
        <dbReference type="ARBA" id="ARBA00023163"/>
    </source>
</evidence>
<feature type="domain" description="HTH luxR-type" evidence="4">
    <location>
        <begin position="169"/>
        <end position="234"/>
    </location>
</feature>
<keyword evidence="3" id="KW-0804">Transcription</keyword>
<organism evidence="5 6">
    <name type="scientific">Pseudomonas frederiksbergensis</name>
    <dbReference type="NCBI Taxonomy" id="104087"/>
    <lineage>
        <taxon>Bacteria</taxon>
        <taxon>Pseudomonadati</taxon>
        <taxon>Pseudomonadota</taxon>
        <taxon>Gammaproteobacteria</taxon>
        <taxon>Pseudomonadales</taxon>
        <taxon>Pseudomonadaceae</taxon>
        <taxon>Pseudomonas</taxon>
    </lineage>
</organism>
<dbReference type="EMBL" id="CP023466">
    <property type="protein sequence ID" value="ATE75660.1"/>
    <property type="molecule type" value="Genomic_DNA"/>
</dbReference>
<dbReference type="GO" id="GO:0003677">
    <property type="term" value="F:DNA binding"/>
    <property type="evidence" value="ECO:0007669"/>
    <property type="project" value="UniProtKB-KW"/>
</dbReference>
<accession>A0AB33E722</accession>
<evidence type="ECO:0000259" key="4">
    <source>
        <dbReference type="PROSITE" id="PS50043"/>
    </source>
</evidence>
<proteinExistence type="predicted"/>
<dbReference type="PRINTS" id="PR00038">
    <property type="entry name" value="HTHLUXR"/>
</dbReference>
<dbReference type="PANTHER" id="PTHR44688">
    <property type="entry name" value="DNA-BINDING TRANSCRIPTIONAL ACTIVATOR DEVR_DOSR"/>
    <property type="match status" value="1"/>
</dbReference>
<keyword evidence="2" id="KW-0238">DNA-binding</keyword>
<dbReference type="InterPro" id="IPR036388">
    <property type="entry name" value="WH-like_DNA-bd_sf"/>
</dbReference>
<dbReference type="SUPFAM" id="SSF75516">
    <property type="entry name" value="Pheromone-binding domain of LuxR-like quorum-sensing transcription factors"/>
    <property type="match status" value="1"/>
</dbReference>
<evidence type="ECO:0000256" key="1">
    <source>
        <dbReference type="ARBA" id="ARBA00023015"/>
    </source>
</evidence>
<dbReference type="PANTHER" id="PTHR44688:SF16">
    <property type="entry name" value="DNA-BINDING TRANSCRIPTIONAL ACTIVATOR DEVR_DOSR"/>
    <property type="match status" value="1"/>
</dbReference>
<dbReference type="CDD" id="cd06170">
    <property type="entry name" value="LuxR_C_like"/>
    <property type="match status" value="1"/>
</dbReference>
<keyword evidence="1" id="KW-0805">Transcription regulation</keyword>
<dbReference type="AlphaFoldDB" id="A0AB33E722"/>
<dbReference type="InterPro" id="IPR016032">
    <property type="entry name" value="Sig_transdc_resp-reg_C-effctor"/>
</dbReference>
<dbReference type="InterPro" id="IPR005143">
    <property type="entry name" value="TF_LuxR_autoind-bd_dom"/>
</dbReference>
<dbReference type="SMART" id="SM00421">
    <property type="entry name" value="HTH_LUXR"/>
    <property type="match status" value="1"/>
</dbReference>
<dbReference type="PROSITE" id="PS50043">
    <property type="entry name" value="HTH_LUXR_2"/>
    <property type="match status" value="1"/>
</dbReference>
<protein>
    <submittedName>
        <fullName evidence="5">LuxR family transcriptional regulator</fullName>
    </submittedName>
</protein>
<name>A0AB33E722_9PSED</name>
<dbReference type="Pfam" id="PF03472">
    <property type="entry name" value="Autoind_bind"/>
    <property type="match status" value="1"/>
</dbReference>
<dbReference type="RefSeq" id="WP_019581292.1">
    <property type="nucleotide sequence ID" value="NZ_CP023466.1"/>
</dbReference>
<dbReference type="GO" id="GO:0006355">
    <property type="term" value="P:regulation of DNA-templated transcription"/>
    <property type="evidence" value="ECO:0007669"/>
    <property type="project" value="InterPro"/>
</dbReference>
<dbReference type="InterPro" id="IPR036693">
    <property type="entry name" value="TF_LuxR_autoind-bd_dom_sf"/>
</dbReference>